<gene>
    <name evidence="3" type="ORF">OPKNFCMD_0333</name>
</gene>
<dbReference type="EMBL" id="BPQH01000001">
    <property type="protein sequence ID" value="GJD47625.1"/>
    <property type="molecule type" value="Genomic_DNA"/>
</dbReference>
<accession>A0ABQ4QQR5</accession>
<sequence length="121" mass="12886">MAAPPGGGAAVSRRREAGAAPDRRAAVRAALARLAPRVPDFEGEAIVDRALASTGLRGAAPEAAAWLALVSYARHVLTEYDALLEEGYDRDSARHFVRDDLNAVLAEWGVRRPVGEEPEEG</sequence>
<evidence type="ECO:0000313" key="4">
    <source>
        <dbReference type="Proteomes" id="UP001055167"/>
    </source>
</evidence>
<dbReference type="Proteomes" id="UP001055167">
    <property type="component" value="Unassembled WGS sequence"/>
</dbReference>
<dbReference type="InterPro" id="IPR018744">
    <property type="entry name" value="DUF2293"/>
</dbReference>
<dbReference type="Pfam" id="PF10056">
    <property type="entry name" value="DUF2293"/>
    <property type="match status" value="1"/>
</dbReference>
<keyword evidence="4" id="KW-1185">Reference proteome</keyword>
<reference evidence="3" key="1">
    <citation type="journal article" date="2021" name="Front. Microbiol.">
        <title>Comprehensive Comparative Genomics and Phenotyping of Methylobacterium Species.</title>
        <authorList>
            <person name="Alessa O."/>
            <person name="Ogura Y."/>
            <person name="Fujitani Y."/>
            <person name="Takami H."/>
            <person name="Hayashi T."/>
            <person name="Sahin N."/>
            <person name="Tani A."/>
        </authorList>
    </citation>
    <scope>NUCLEOTIDE SEQUENCE</scope>
    <source>
        <strain evidence="3">KCTC 52305</strain>
    </source>
</reference>
<feature type="domain" description="DUF2293" evidence="2">
    <location>
        <begin position="30"/>
        <end position="109"/>
    </location>
</feature>
<protein>
    <recommendedName>
        <fullName evidence="2">DUF2293 domain-containing protein</fullName>
    </recommendedName>
</protein>
<organism evidence="3 4">
    <name type="scientific">Methylobacterium crusticola</name>
    <dbReference type="NCBI Taxonomy" id="1697972"/>
    <lineage>
        <taxon>Bacteria</taxon>
        <taxon>Pseudomonadati</taxon>
        <taxon>Pseudomonadota</taxon>
        <taxon>Alphaproteobacteria</taxon>
        <taxon>Hyphomicrobiales</taxon>
        <taxon>Methylobacteriaceae</taxon>
        <taxon>Methylobacterium</taxon>
    </lineage>
</organism>
<proteinExistence type="predicted"/>
<evidence type="ECO:0000256" key="1">
    <source>
        <dbReference type="SAM" id="MobiDB-lite"/>
    </source>
</evidence>
<evidence type="ECO:0000313" key="3">
    <source>
        <dbReference type="EMBL" id="GJD47625.1"/>
    </source>
</evidence>
<feature type="region of interest" description="Disordered" evidence="1">
    <location>
        <begin position="1"/>
        <end position="20"/>
    </location>
</feature>
<reference evidence="3" key="2">
    <citation type="submission" date="2021-08" db="EMBL/GenBank/DDBJ databases">
        <authorList>
            <person name="Tani A."/>
            <person name="Ola A."/>
            <person name="Ogura Y."/>
            <person name="Katsura K."/>
            <person name="Hayashi T."/>
        </authorList>
    </citation>
    <scope>NUCLEOTIDE SEQUENCE</scope>
    <source>
        <strain evidence="3">KCTC 52305</strain>
    </source>
</reference>
<name>A0ABQ4QQR5_9HYPH</name>
<evidence type="ECO:0000259" key="2">
    <source>
        <dbReference type="Pfam" id="PF10056"/>
    </source>
</evidence>
<comment type="caution">
    <text evidence="3">The sequence shown here is derived from an EMBL/GenBank/DDBJ whole genome shotgun (WGS) entry which is preliminary data.</text>
</comment>